<feature type="region of interest" description="Disordered" evidence="1">
    <location>
        <begin position="1"/>
        <end position="88"/>
    </location>
</feature>
<feature type="region of interest" description="Disordered" evidence="1">
    <location>
        <begin position="270"/>
        <end position="317"/>
    </location>
</feature>
<feature type="compositionally biased region" description="Low complexity" evidence="1">
    <location>
        <begin position="632"/>
        <end position="645"/>
    </location>
</feature>
<feature type="region of interest" description="Disordered" evidence="1">
    <location>
        <begin position="440"/>
        <end position="473"/>
    </location>
</feature>
<dbReference type="STRING" id="1076872.G9A050"/>
<dbReference type="EMBL" id="HE616749">
    <property type="protein sequence ID" value="CCE94244.1"/>
    <property type="molecule type" value="Genomic_DNA"/>
</dbReference>
<dbReference type="GO" id="GO:0009306">
    <property type="term" value="P:protein secretion"/>
    <property type="evidence" value="ECO:0007669"/>
    <property type="project" value="EnsemblFungi"/>
</dbReference>
<organism evidence="2 3">
    <name type="scientific">Torulaspora delbrueckii</name>
    <name type="common">Yeast</name>
    <name type="synonym">Candida colliculosa</name>
    <dbReference type="NCBI Taxonomy" id="4950"/>
    <lineage>
        <taxon>Eukaryota</taxon>
        <taxon>Fungi</taxon>
        <taxon>Dikarya</taxon>
        <taxon>Ascomycota</taxon>
        <taxon>Saccharomycotina</taxon>
        <taxon>Saccharomycetes</taxon>
        <taxon>Saccharomycetales</taxon>
        <taxon>Saccharomycetaceae</taxon>
        <taxon>Torulaspora</taxon>
    </lineage>
</organism>
<protein>
    <submittedName>
        <fullName evidence="2">Uncharacterized protein</fullName>
    </submittedName>
</protein>
<feature type="region of interest" description="Disordered" evidence="1">
    <location>
        <begin position="487"/>
        <end position="668"/>
    </location>
</feature>
<dbReference type="RefSeq" id="XP_003683455.1">
    <property type="nucleotide sequence ID" value="XM_003683407.1"/>
</dbReference>
<evidence type="ECO:0000313" key="2">
    <source>
        <dbReference type="EMBL" id="CCE94244.1"/>
    </source>
</evidence>
<keyword evidence="3" id="KW-1185">Reference proteome</keyword>
<dbReference type="GO" id="GO:2000370">
    <property type="term" value="P:positive regulation of clathrin-dependent endocytosis"/>
    <property type="evidence" value="ECO:0007669"/>
    <property type="project" value="EnsemblFungi"/>
</dbReference>
<evidence type="ECO:0000313" key="3">
    <source>
        <dbReference type="Proteomes" id="UP000005627"/>
    </source>
</evidence>
<dbReference type="GO" id="GO:0030479">
    <property type="term" value="C:actin cortical patch"/>
    <property type="evidence" value="ECO:0007669"/>
    <property type="project" value="EnsemblFungi"/>
</dbReference>
<dbReference type="FunCoup" id="G9A050">
    <property type="interactions" value="120"/>
</dbReference>
<feature type="compositionally biased region" description="Low complexity" evidence="1">
    <location>
        <begin position="559"/>
        <end position="584"/>
    </location>
</feature>
<proteinExistence type="predicted"/>
<name>G9A050_TORDE</name>
<feature type="compositionally biased region" description="Basic and acidic residues" evidence="1">
    <location>
        <begin position="272"/>
        <end position="287"/>
    </location>
</feature>
<evidence type="ECO:0000256" key="1">
    <source>
        <dbReference type="SAM" id="MobiDB-lite"/>
    </source>
</evidence>
<dbReference type="Proteomes" id="UP000005627">
    <property type="component" value="Chromosome 8"/>
</dbReference>
<accession>G9A050</accession>
<dbReference type="InParanoid" id="G9A050"/>
<feature type="region of interest" description="Disordered" evidence="1">
    <location>
        <begin position="332"/>
        <end position="354"/>
    </location>
</feature>
<feature type="compositionally biased region" description="Polar residues" evidence="1">
    <location>
        <begin position="653"/>
        <end position="668"/>
    </location>
</feature>
<dbReference type="eggNOG" id="ENOG502QQ7A">
    <property type="taxonomic scope" value="Eukaryota"/>
</dbReference>
<feature type="compositionally biased region" description="Polar residues" evidence="1">
    <location>
        <begin position="522"/>
        <end position="544"/>
    </location>
</feature>
<dbReference type="HOGENOM" id="CLU_016142_1_0_1"/>
<dbReference type="GO" id="GO:0005634">
    <property type="term" value="C:nucleus"/>
    <property type="evidence" value="ECO:0007669"/>
    <property type="project" value="EnsemblFungi"/>
</dbReference>
<dbReference type="GO" id="GO:0008157">
    <property type="term" value="F:protein phosphatase 1 binding"/>
    <property type="evidence" value="ECO:0007669"/>
    <property type="project" value="EnsemblFungi"/>
</dbReference>
<dbReference type="AlphaFoldDB" id="G9A050"/>
<dbReference type="KEGG" id="tdl:TDEL_0H03850"/>
<sequence length="668" mass="74812">MSFEWLNVPGINTADNDVTVEQGNNLPPPSVSFDIGTSGSNAEQKTDVQPIGNVNGSHVPKGSGGHLGDYRPISQHHHSYPGSDQQKQNDNIQVHHHHNQGQNPRSHTDMIYKETPEELRVPLSLSRSQLTKEEVRTYLRWYNFITSRTHSKLVKLIEVFKFLANFRLSHELKSRIEAIFRTCKNALNIGQFFAVLRLISKALIENVIPNRRMILDKAPIPTPRSILTSGDRHEVYEEVDEEPDSNGQKVDFDSFASLLLTGKSVQKRIRRRIPDSADKNKRVRFSEHVTFQEPPSEDGEENGSHEVSDDEETDGKLDLSLPMDQLLKRMAKRKEKNTALVSSMPNEQQETEEEREVLEDMKDSLSHFKQIQSVDLASMPSIRVSDNEPEMQPLKPTSTGSANSLFRQHYNNQSSAGAYQEPLQPLKPTATGSANYLMRNHIPPHQEAPSEAPNGPSPVTGLQPLRPTATGSGNYLMKQQLSQHYAPSGLTAPMNSAERFPSPQHTGQLPTDPYLHAPQPRISMQQQLSPQVTPQSQNFQQQHNMLPVPPNPAGSYFQSLLSNSPSPAPSNVNISGINNSSSPYQNPPNSHPPTSQSRAMYNNGYQYSNTAPNRQMFNEPAQQQNYPQQNFSSPYPMPSSTSPQSGDILSDLHSLQQQVNALQNSYRR</sequence>
<reference evidence="2 3" key="1">
    <citation type="journal article" date="2011" name="Proc. Natl. Acad. Sci. U.S.A.">
        <title>Evolutionary erosion of yeast sex chromosomes by mating-type switching accidents.</title>
        <authorList>
            <person name="Gordon J.L."/>
            <person name="Armisen D."/>
            <person name="Proux-Wera E."/>
            <person name="Oheigeartaigh S.S."/>
            <person name="Byrne K.P."/>
            <person name="Wolfe K.H."/>
        </authorList>
    </citation>
    <scope>NUCLEOTIDE SEQUENCE [LARGE SCALE GENOMIC DNA]</scope>
    <source>
        <strain evidence="3">ATCC 10662 / CBS 1146 / NBRC 0425 / NCYC 2629 / NRRL Y-866</strain>
    </source>
</reference>
<gene>
    <name evidence="2" type="primary">TDEL0H03850</name>
    <name evidence="2" type="ORF">TDEL_0H03850</name>
</gene>
<dbReference type="OrthoDB" id="2553626at2759"/>
<dbReference type="GO" id="GO:0030866">
    <property type="term" value="P:cortical actin cytoskeleton organization"/>
    <property type="evidence" value="ECO:0007669"/>
    <property type="project" value="EnsemblFungi"/>
</dbReference>
<dbReference type="GeneID" id="11501566"/>
<feature type="compositionally biased region" description="Polar residues" evidence="1">
    <location>
        <begin position="594"/>
        <end position="631"/>
    </location>
</feature>
<feature type="compositionally biased region" description="Polar residues" evidence="1">
    <location>
        <begin position="13"/>
        <end position="25"/>
    </location>
</feature>